<sequence>MKRTAIFLIMTMLAVFSMPLFAEQAALVLENINISDEALLEKTRAQVKDKLTEELERQNLLYWDESYVASAISAGNITPDQYSSGETVLQLGQRADVPVVLIVSINEKESLLEIVITAWDVAGKKTIATERSVSKSEVTQYIMINSSITRIVSKLTGEYGVEIVREEPKVRKITFLSNQEGMEIYLPDGELLGEIVHSVLNITDREYEIGTRLLVVKKLDGYRTGEQYIYLDKEKSAVPLADLIKAQNLALEFNWTYTQLMGAGTGIRFYPIPDWMYVSFDSYFYLQKDFSSDSGLEMTHNDMRLLAGVYLGFGPDSIFRVSASLGFGVIMSYPLNSNDFYFDTYINAANIALELNFDEWSFYLRPELRFFLGIGESSLNDGGIALSEWNVPLITVGVLRKW</sequence>
<dbReference type="RefSeq" id="WP_184742234.1">
    <property type="nucleotide sequence ID" value="NZ_JACHGJ010000001.1"/>
</dbReference>
<protein>
    <recommendedName>
        <fullName evidence="4">Outer membrane protein beta-barrel domain-containing protein</fullName>
    </recommendedName>
</protein>
<feature type="chain" id="PRO_5032458798" description="Outer membrane protein beta-barrel domain-containing protein" evidence="1">
    <location>
        <begin position="23"/>
        <end position="402"/>
    </location>
</feature>
<name>A0A841R3G2_9SPIO</name>
<accession>A0A841R3G2</accession>
<dbReference type="Proteomes" id="UP000587760">
    <property type="component" value="Unassembled WGS sequence"/>
</dbReference>
<reference evidence="2 3" key="1">
    <citation type="submission" date="2020-08" db="EMBL/GenBank/DDBJ databases">
        <title>Genomic Encyclopedia of Type Strains, Phase IV (KMG-IV): sequencing the most valuable type-strain genomes for metagenomic binning, comparative biology and taxonomic classification.</title>
        <authorList>
            <person name="Goeker M."/>
        </authorList>
    </citation>
    <scope>NUCLEOTIDE SEQUENCE [LARGE SCALE GENOMIC DNA]</scope>
    <source>
        <strain evidence="2 3">DSM 2461</strain>
    </source>
</reference>
<dbReference type="AlphaFoldDB" id="A0A841R3G2"/>
<evidence type="ECO:0000256" key="1">
    <source>
        <dbReference type="SAM" id="SignalP"/>
    </source>
</evidence>
<evidence type="ECO:0008006" key="4">
    <source>
        <dbReference type="Google" id="ProtNLM"/>
    </source>
</evidence>
<organism evidence="2 3">
    <name type="scientific">Spirochaeta isovalerica</name>
    <dbReference type="NCBI Taxonomy" id="150"/>
    <lineage>
        <taxon>Bacteria</taxon>
        <taxon>Pseudomonadati</taxon>
        <taxon>Spirochaetota</taxon>
        <taxon>Spirochaetia</taxon>
        <taxon>Spirochaetales</taxon>
        <taxon>Spirochaetaceae</taxon>
        <taxon>Spirochaeta</taxon>
    </lineage>
</organism>
<keyword evidence="1" id="KW-0732">Signal</keyword>
<dbReference type="EMBL" id="JACHGJ010000001">
    <property type="protein sequence ID" value="MBB6478415.1"/>
    <property type="molecule type" value="Genomic_DNA"/>
</dbReference>
<feature type="signal peptide" evidence="1">
    <location>
        <begin position="1"/>
        <end position="22"/>
    </location>
</feature>
<gene>
    <name evidence="2" type="ORF">HNR50_000048</name>
</gene>
<proteinExistence type="predicted"/>
<evidence type="ECO:0000313" key="2">
    <source>
        <dbReference type="EMBL" id="MBB6478415.1"/>
    </source>
</evidence>
<keyword evidence="3" id="KW-1185">Reference proteome</keyword>
<comment type="caution">
    <text evidence="2">The sequence shown here is derived from an EMBL/GenBank/DDBJ whole genome shotgun (WGS) entry which is preliminary data.</text>
</comment>
<evidence type="ECO:0000313" key="3">
    <source>
        <dbReference type="Proteomes" id="UP000587760"/>
    </source>
</evidence>